<evidence type="ECO:0008006" key="5">
    <source>
        <dbReference type="Google" id="ProtNLM"/>
    </source>
</evidence>
<reference evidence="1" key="1">
    <citation type="submission" date="2020-04" db="EMBL/GenBank/DDBJ databases">
        <authorList>
            <person name="Chiriac C."/>
            <person name="Salcher M."/>
            <person name="Ghai R."/>
            <person name="Kavagutti S V."/>
        </authorList>
    </citation>
    <scope>NUCLEOTIDE SEQUENCE</scope>
</reference>
<evidence type="ECO:0000313" key="3">
    <source>
        <dbReference type="EMBL" id="CAB4179219.1"/>
    </source>
</evidence>
<dbReference type="EMBL" id="LR796780">
    <property type="protein sequence ID" value="CAB4166531.1"/>
    <property type="molecule type" value="Genomic_DNA"/>
</dbReference>
<protein>
    <recommendedName>
        <fullName evidence="5">Large polyvalent protein associated domain-containing protein</fullName>
    </recommendedName>
</protein>
<name>A0A6J5PAT5_9CAUD</name>
<evidence type="ECO:0000313" key="2">
    <source>
        <dbReference type="EMBL" id="CAB4172873.1"/>
    </source>
</evidence>
<dbReference type="EMBL" id="LR796896">
    <property type="protein sequence ID" value="CAB4172873.1"/>
    <property type="molecule type" value="Genomic_DNA"/>
</dbReference>
<evidence type="ECO:0000313" key="1">
    <source>
        <dbReference type="EMBL" id="CAB4166531.1"/>
    </source>
</evidence>
<sequence length="1026" mass="111688">MAIQPIEQRLDNMSASADVDQIPVTMPDTPSMEDPAVAQDEPLQVAGVGSLLGLTGRTVGKVLEPLTAKGAKALKEPAIARPDPIAPAPVAPAVAPVAPTAIQPKTITIEPTRPVDITDVNKVVEERDRMLAEGAPQAKPPEVPISSAWTDNDGLAATINAAGERAAQQAPEMSLRSIYMQAINAGIPESFLKRALAGESMEATVGGSQLAKQIAGAVFAHDESAKILDNLMQKMSDGVLDDAGKLDLRMRLAQHDVLTKQLKGMQTDVARSLNVFKRVQDAGPGLDARATRQALDDLAVQQSDSVLYQLAVDYLDSPTRAGKNRLLEAGLGAKMRDVWFYVYQSNLLNDPQTHAYNIVGTAVFGAMAPIERTIATGVGAVRQMIPGASPDRYHLSDILAGLSGVKNGMLDGWELAVDAMKRGGESKFTDTGQKTLNPLSAENLSDTPIRLFGKEVFRTPDLNDSFIGRALDGLGFVHDMSFRGLKAGDEFIGAIVARYQLHQEAWRFSNTEYDRLLAAGMTADGAALEVNAKVAQLLTERPAQMQASIEGMRNMVTLQEKIAKEGVLGETYWWSNQILNLAPAKIFVPFSKTITNLFIEGSTYVPVLNLLSPRFYNMWEQGGKTRDVAIARLAMGGSAITGAAFMALDNRMTGSGPSQTEDRKALEAMGWQQHSFVFDKGEISEQNIEELKKITNVSVGPDKIYVSYARFDPISMVLAVGSDMADAAKFDRHPDRTPYEQMAFAGMVGVGEYIGNLPFMQGVGELLSIARSRTTDTGDKIVEIMGAINKQFVNFVYTGTPGVGLTNSTLMAHIERLNNPTKSNIMSPIMDQPPFIRAFYEARQKVMSRIPGVSKGVEPLLDSLGREVTVKNRGLDYWANWNPVIQATEGTFSETDALLAELNFGIAEPSKVFDGVRLSAEQYNRFKKLYGQEILDESMNLEQRIPYEIKRAVADAEQAGEPLLTGDKQKMISMTVERYRSMAKARMIGDSEGVPVDVGMSDIKLEFQDLAAAISRKKDILRIYGK</sequence>
<evidence type="ECO:0000313" key="4">
    <source>
        <dbReference type="EMBL" id="CAB4220022.1"/>
    </source>
</evidence>
<dbReference type="EMBL" id="LR797488">
    <property type="protein sequence ID" value="CAB4220022.1"/>
    <property type="molecule type" value="Genomic_DNA"/>
</dbReference>
<organism evidence="1">
    <name type="scientific">uncultured Caudovirales phage</name>
    <dbReference type="NCBI Taxonomy" id="2100421"/>
    <lineage>
        <taxon>Viruses</taxon>
        <taxon>Duplodnaviria</taxon>
        <taxon>Heunggongvirae</taxon>
        <taxon>Uroviricota</taxon>
        <taxon>Caudoviricetes</taxon>
        <taxon>Peduoviridae</taxon>
        <taxon>Maltschvirus</taxon>
        <taxon>Maltschvirus maltsch</taxon>
    </lineage>
</organism>
<accession>A0A6J5PAT5</accession>
<gene>
    <name evidence="3" type="ORF">UFOVP1025_47</name>
    <name evidence="4" type="ORF">UFOVP1628_50</name>
    <name evidence="1" type="ORF">UFOVP852_40</name>
    <name evidence="2" type="ORF">UFOVP948_10</name>
</gene>
<dbReference type="EMBL" id="LR796971">
    <property type="protein sequence ID" value="CAB4179219.1"/>
    <property type="molecule type" value="Genomic_DNA"/>
</dbReference>
<proteinExistence type="predicted"/>